<dbReference type="VEuPathDB" id="VectorBase:PPAI007788"/>
<dbReference type="Pfam" id="PF00501">
    <property type="entry name" value="AMP-binding"/>
    <property type="match status" value="2"/>
</dbReference>
<evidence type="ECO:0000256" key="4">
    <source>
        <dbReference type="ARBA" id="ARBA00022840"/>
    </source>
</evidence>
<comment type="similarity">
    <text evidence="1">Belongs to the ATP-dependent AMP-binding enzyme family.</text>
</comment>
<dbReference type="VEuPathDB" id="VectorBase:PPAPM1_009246"/>
<evidence type="ECO:0000259" key="8">
    <source>
        <dbReference type="Pfam" id="PF00501"/>
    </source>
</evidence>
<keyword evidence="2" id="KW-0436">Ligase</keyword>
<accession>A0A1B0DI04</accession>
<proteinExistence type="inferred from homology"/>
<evidence type="ECO:0000256" key="1">
    <source>
        <dbReference type="ARBA" id="ARBA00006432"/>
    </source>
</evidence>
<dbReference type="GO" id="GO:0005524">
    <property type="term" value="F:ATP binding"/>
    <property type="evidence" value="ECO:0007669"/>
    <property type="project" value="UniProtKB-KW"/>
</dbReference>
<protein>
    <recommendedName>
        <fullName evidence="6">Long-chain-fatty-acid--CoA ligase</fullName>
    </recommendedName>
</protein>
<dbReference type="InterPro" id="IPR020845">
    <property type="entry name" value="AMP-binding_CS"/>
</dbReference>
<comment type="catalytic activity">
    <reaction evidence="7">
        <text>tetracosanoate + ATP + CoA = tetracosanoyl-CoA + AMP + diphosphate</text>
        <dbReference type="Rhea" id="RHEA:33639"/>
        <dbReference type="ChEBI" id="CHEBI:30616"/>
        <dbReference type="ChEBI" id="CHEBI:31014"/>
        <dbReference type="ChEBI" id="CHEBI:33019"/>
        <dbReference type="ChEBI" id="CHEBI:57287"/>
        <dbReference type="ChEBI" id="CHEBI:65052"/>
        <dbReference type="ChEBI" id="CHEBI:456215"/>
    </reaction>
    <physiologicalReaction direction="left-to-right" evidence="7">
        <dbReference type="Rhea" id="RHEA:33640"/>
    </physiologicalReaction>
</comment>
<dbReference type="AlphaFoldDB" id="A0A1B0DI04"/>
<comment type="catalytic activity">
    <reaction evidence="5">
        <text>a very long-chain fatty acid + ATP + CoA = a very long-chain fatty acyl-CoA + AMP + diphosphate</text>
        <dbReference type="Rhea" id="RHEA:54536"/>
        <dbReference type="ChEBI" id="CHEBI:30616"/>
        <dbReference type="ChEBI" id="CHEBI:33019"/>
        <dbReference type="ChEBI" id="CHEBI:57287"/>
        <dbReference type="ChEBI" id="CHEBI:58950"/>
        <dbReference type="ChEBI" id="CHEBI:138261"/>
        <dbReference type="ChEBI" id="CHEBI:456215"/>
    </reaction>
    <physiologicalReaction direction="left-to-right" evidence="5">
        <dbReference type="Rhea" id="RHEA:54537"/>
    </physiologicalReaction>
</comment>
<keyword evidence="3" id="KW-0547">Nucleotide-binding</keyword>
<evidence type="ECO:0000256" key="6">
    <source>
        <dbReference type="ARBA" id="ARBA00041297"/>
    </source>
</evidence>
<reference evidence="9" key="1">
    <citation type="submission" date="2022-08" db="UniProtKB">
        <authorList>
            <consortium name="EnsemblMetazoa"/>
        </authorList>
    </citation>
    <scope>IDENTIFICATION</scope>
    <source>
        <strain evidence="9">Israel</strain>
    </source>
</reference>
<evidence type="ECO:0000256" key="5">
    <source>
        <dbReference type="ARBA" id="ARBA00036527"/>
    </source>
</evidence>
<dbReference type="EMBL" id="AJVK01015438">
    <property type="status" value="NOT_ANNOTATED_CDS"/>
    <property type="molecule type" value="Genomic_DNA"/>
</dbReference>
<feature type="domain" description="AMP-dependent synthetase/ligase" evidence="8">
    <location>
        <begin position="95"/>
        <end position="163"/>
    </location>
</feature>
<dbReference type="GO" id="GO:0005789">
    <property type="term" value="C:endoplasmic reticulum membrane"/>
    <property type="evidence" value="ECO:0007669"/>
    <property type="project" value="TreeGrafter"/>
</dbReference>
<organism evidence="9 10">
    <name type="scientific">Phlebotomus papatasi</name>
    <name type="common">Sandfly</name>
    <dbReference type="NCBI Taxonomy" id="29031"/>
    <lineage>
        <taxon>Eukaryota</taxon>
        <taxon>Metazoa</taxon>
        <taxon>Ecdysozoa</taxon>
        <taxon>Arthropoda</taxon>
        <taxon>Hexapoda</taxon>
        <taxon>Insecta</taxon>
        <taxon>Pterygota</taxon>
        <taxon>Neoptera</taxon>
        <taxon>Endopterygota</taxon>
        <taxon>Diptera</taxon>
        <taxon>Nematocera</taxon>
        <taxon>Psychodoidea</taxon>
        <taxon>Psychodidae</taxon>
        <taxon>Phlebotomus</taxon>
        <taxon>Phlebotomus</taxon>
    </lineage>
</organism>
<evidence type="ECO:0000256" key="2">
    <source>
        <dbReference type="ARBA" id="ARBA00022598"/>
    </source>
</evidence>
<dbReference type="PANTHER" id="PTHR43107:SF15">
    <property type="entry name" value="FATTY ACID TRANSPORT PROTEIN 3, ISOFORM A"/>
    <property type="match status" value="1"/>
</dbReference>
<dbReference type="GO" id="GO:0044539">
    <property type="term" value="P:long-chain fatty acid import into cell"/>
    <property type="evidence" value="ECO:0007669"/>
    <property type="project" value="TreeGrafter"/>
</dbReference>
<dbReference type="InterPro" id="IPR000873">
    <property type="entry name" value="AMP-dep_synth/lig_dom"/>
</dbReference>
<keyword evidence="10" id="KW-1185">Reference proteome</keyword>
<evidence type="ECO:0000256" key="7">
    <source>
        <dbReference type="ARBA" id="ARBA00048666"/>
    </source>
</evidence>
<dbReference type="Gene3D" id="3.40.50.980">
    <property type="match status" value="1"/>
</dbReference>
<dbReference type="EnsemblMetazoa" id="PPAI007788-RA">
    <property type="protein sequence ID" value="PPAI007788-PA"/>
    <property type="gene ID" value="PPAI007788"/>
</dbReference>
<dbReference type="PROSITE" id="PS00455">
    <property type="entry name" value="AMP_BINDING"/>
    <property type="match status" value="1"/>
</dbReference>
<dbReference type="PANTHER" id="PTHR43107">
    <property type="entry name" value="LONG-CHAIN FATTY ACID TRANSPORT PROTEIN"/>
    <property type="match status" value="1"/>
</dbReference>
<evidence type="ECO:0000256" key="3">
    <source>
        <dbReference type="ARBA" id="ARBA00022741"/>
    </source>
</evidence>
<dbReference type="GO" id="GO:0005886">
    <property type="term" value="C:plasma membrane"/>
    <property type="evidence" value="ECO:0007669"/>
    <property type="project" value="TreeGrafter"/>
</dbReference>
<dbReference type="GO" id="GO:0004467">
    <property type="term" value="F:long-chain fatty acid-CoA ligase activity"/>
    <property type="evidence" value="ECO:0007669"/>
    <property type="project" value="TreeGrafter"/>
</dbReference>
<sequence>MVEVITQLSDKQKAVSIGVILAVSVTISLLCGENLIAQAIVFLIGWFLLTGNRPTIVFVIGKTLPRDLKLLVRYVKLNYYLKKWDRAGWTVGHVFQSVVRRHPNKKALQIDDHIMTFQDVENLSNQVANYFHALGFHRGDTIALLMENKPEYGCMWLGLSKIGHHDPMQVKQNLPQMSGTIGLTDALTAASTDSPTEQMNKGKAVDKMVYIYTSGTTGLPKAAVITNARYMFFVCGCGFMNGVRRSDIIYNPLPLYHTAGGMVGLGTVFLLGTTMVLRKKFSASNFWTDCIKCKATILEF</sequence>
<dbReference type="InterPro" id="IPR042099">
    <property type="entry name" value="ANL_N_sf"/>
</dbReference>
<keyword evidence="4" id="KW-0067">ATP-binding</keyword>
<dbReference type="GO" id="GO:0005324">
    <property type="term" value="F:long-chain fatty acid transmembrane transporter activity"/>
    <property type="evidence" value="ECO:0007669"/>
    <property type="project" value="TreeGrafter"/>
</dbReference>
<dbReference type="Proteomes" id="UP000092462">
    <property type="component" value="Unassembled WGS sequence"/>
</dbReference>
<feature type="domain" description="AMP-dependent synthetase/ligase" evidence="8">
    <location>
        <begin position="196"/>
        <end position="297"/>
    </location>
</feature>
<dbReference type="SUPFAM" id="SSF56801">
    <property type="entry name" value="Acetyl-CoA synthetase-like"/>
    <property type="match status" value="1"/>
</dbReference>
<evidence type="ECO:0000313" key="9">
    <source>
        <dbReference type="EnsemblMetazoa" id="PPAI007788-PA"/>
    </source>
</evidence>
<dbReference type="Gene3D" id="3.40.50.12780">
    <property type="entry name" value="N-terminal domain of ligase-like"/>
    <property type="match status" value="1"/>
</dbReference>
<name>A0A1B0DI04_PHLPP</name>
<evidence type="ECO:0000313" key="10">
    <source>
        <dbReference type="Proteomes" id="UP000092462"/>
    </source>
</evidence>